<feature type="transmembrane region" description="Helical" evidence="1">
    <location>
        <begin position="304"/>
        <end position="325"/>
    </location>
</feature>
<accession>A0ABY6KID6</accession>
<evidence type="ECO:0000313" key="2">
    <source>
        <dbReference type="EMBL" id="UYV67562.1"/>
    </source>
</evidence>
<dbReference type="Gene3D" id="3.30.420.10">
    <property type="entry name" value="Ribonuclease H-like superfamily/Ribonuclease H"/>
    <property type="match status" value="1"/>
</dbReference>
<dbReference type="InterPro" id="IPR001888">
    <property type="entry name" value="Transposase_1"/>
</dbReference>
<sequence length="562" mass="60276">MKDILGNVRKKTASLNLEATTDDPELLKRVITGDETWIYGFDSETTQQASEWRFKNEPRPKKARKAPSKVKVMLTVFFDYQGIVHHEFQQHGSTITAELFHQFLVDMYAKVESERLRYITLHQRNLRAESYIHLRDALSTDANINPNSLGQRIILPSNFVNSPRTLLYPDVPQYYTWNSSAHEWRRRVQGKLVEGRPGVKRSDTIGRVYAVHIVNGSKYETFRETCAALGLLENDNHWVVTMDEAVLCQAPTRQLWITYRDEMASDILHRYQLLDSSIRTLVVVSGTIVVVSGTIVVVDGTLVVVSDCLVVAAGTLVVVADSLVVVADSLVVVADSLTVVAGTLVVVADNLIVVADSLVVVADSLIVVAGTLVVVAVKLVVVADSLVVVAGTMVVVVDSLVVADDSRVVVAGTLVVDADSLVVVADSLVVVADSLVVAVDSLVAFADSLVVVADSQVVVADSLVVVAGTLVVVAGKLVVVAESLVVVADSLVVVAGTLVVVAGKLVVVADSLVVVADSLVVVAGTLVVVAGKLVVVADSLVVVAESLVVIARTLFWLLKVWL</sequence>
<evidence type="ECO:0000256" key="1">
    <source>
        <dbReference type="SAM" id="Phobius"/>
    </source>
</evidence>
<feature type="transmembrane region" description="Helical" evidence="1">
    <location>
        <begin position="278"/>
        <end position="298"/>
    </location>
</feature>
<dbReference type="EMBL" id="CP092867">
    <property type="protein sequence ID" value="UYV67562.1"/>
    <property type="molecule type" value="Genomic_DNA"/>
</dbReference>
<keyword evidence="1" id="KW-0812">Transmembrane</keyword>
<feature type="transmembrane region" description="Helical" evidence="1">
    <location>
        <begin position="457"/>
        <end position="478"/>
    </location>
</feature>
<dbReference type="Pfam" id="PF01359">
    <property type="entry name" value="Transposase_1"/>
    <property type="match status" value="1"/>
</dbReference>
<feature type="transmembrane region" description="Helical" evidence="1">
    <location>
        <begin position="484"/>
        <end position="507"/>
    </location>
</feature>
<keyword evidence="3" id="KW-1185">Reference proteome</keyword>
<feature type="transmembrane region" description="Helical" evidence="1">
    <location>
        <begin position="514"/>
        <end position="534"/>
    </location>
</feature>
<dbReference type="PANTHER" id="PTHR46060:SF1">
    <property type="entry name" value="MARINER MOS1 TRANSPOSASE-LIKE PROTEIN"/>
    <property type="match status" value="1"/>
</dbReference>
<dbReference type="InterPro" id="IPR011050">
    <property type="entry name" value="Pectin_lyase_fold/virulence"/>
</dbReference>
<evidence type="ECO:0000313" key="3">
    <source>
        <dbReference type="Proteomes" id="UP001235939"/>
    </source>
</evidence>
<name>A0ABY6KID6_9ARAC</name>
<dbReference type="PANTHER" id="PTHR46060">
    <property type="entry name" value="MARINER MOS1 TRANSPOSASE-LIKE PROTEIN"/>
    <property type="match status" value="1"/>
</dbReference>
<dbReference type="SUPFAM" id="SSF51126">
    <property type="entry name" value="Pectin lyase-like"/>
    <property type="match status" value="1"/>
</dbReference>
<protein>
    <submittedName>
        <fullName evidence="2">Uncharacterized protein</fullName>
    </submittedName>
</protein>
<keyword evidence="1" id="KW-1133">Transmembrane helix</keyword>
<keyword evidence="1" id="KW-0472">Membrane</keyword>
<feature type="transmembrane region" description="Helical" evidence="1">
    <location>
        <begin position="358"/>
        <end position="379"/>
    </location>
</feature>
<gene>
    <name evidence="2" type="ORF">LAZ67_5001223</name>
</gene>
<feature type="transmembrane region" description="Helical" evidence="1">
    <location>
        <begin position="386"/>
        <end position="403"/>
    </location>
</feature>
<organism evidence="2 3">
    <name type="scientific">Cordylochernes scorpioides</name>
    <dbReference type="NCBI Taxonomy" id="51811"/>
    <lineage>
        <taxon>Eukaryota</taxon>
        <taxon>Metazoa</taxon>
        <taxon>Ecdysozoa</taxon>
        <taxon>Arthropoda</taxon>
        <taxon>Chelicerata</taxon>
        <taxon>Arachnida</taxon>
        <taxon>Pseudoscorpiones</taxon>
        <taxon>Cheliferoidea</taxon>
        <taxon>Chernetidae</taxon>
        <taxon>Cordylochernes</taxon>
    </lineage>
</organism>
<dbReference type="InterPro" id="IPR036397">
    <property type="entry name" value="RNaseH_sf"/>
</dbReference>
<proteinExistence type="predicted"/>
<reference evidence="2 3" key="1">
    <citation type="submission" date="2022-01" db="EMBL/GenBank/DDBJ databases">
        <title>A chromosomal length assembly of Cordylochernes scorpioides.</title>
        <authorList>
            <person name="Zeh D."/>
            <person name="Zeh J."/>
        </authorList>
    </citation>
    <scope>NUCLEOTIDE SEQUENCE [LARGE SCALE GENOMIC DNA]</scope>
    <source>
        <strain evidence="2">IN4F17</strain>
        <tissue evidence="2">Whole Body</tissue>
    </source>
</reference>
<dbReference type="InterPro" id="IPR052709">
    <property type="entry name" value="Transposase-MT_Hybrid"/>
</dbReference>
<dbReference type="Proteomes" id="UP001235939">
    <property type="component" value="Chromosome 05"/>
</dbReference>